<dbReference type="Proteomes" id="UP000193067">
    <property type="component" value="Unassembled WGS sequence"/>
</dbReference>
<gene>
    <name evidence="1" type="ORF">PYCCODRAFT_1434914</name>
</gene>
<evidence type="ECO:0000313" key="2">
    <source>
        <dbReference type="Proteomes" id="UP000193067"/>
    </source>
</evidence>
<dbReference type="EMBL" id="KZ084102">
    <property type="protein sequence ID" value="OSD03039.1"/>
    <property type="molecule type" value="Genomic_DNA"/>
</dbReference>
<proteinExistence type="predicted"/>
<evidence type="ECO:0000313" key="1">
    <source>
        <dbReference type="EMBL" id="OSD03039.1"/>
    </source>
</evidence>
<dbReference type="SUPFAM" id="SSF52047">
    <property type="entry name" value="RNI-like"/>
    <property type="match status" value="1"/>
</dbReference>
<protein>
    <recommendedName>
        <fullName evidence="3">F-box domain-containing protein</fullName>
    </recommendedName>
</protein>
<evidence type="ECO:0008006" key="3">
    <source>
        <dbReference type="Google" id="ProtNLM"/>
    </source>
</evidence>
<dbReference type="Gene3D" id="3.80.10.10">
    <property type="entry name" value="Ribonuclease Inhibitor"/>
    <property type="match status" value="1"/>
</dbReference>
<sequence>MSVAEQAVVASNDRGLLLAKEHVDGSLYIRVLACVELFRTIASYLTDPARDEALFSKDWEAGMKDWQSAVKQGRATIVSLAVVCKTISPSAISVLWERLDSAAPVVALCAIYPVADPPAPLPLSVQRYTDEVRAITLESGALPEALLVSRGTPVFPCLQRLHWVDRFQASIQPFVGLIVPTITDLRVHVESQAWTPDHAKDAAMIAAMLDGLRAASQHCLSLVSLELHWNDGRVPLPPPTELFQILPQMRSLRSLSVSAYMMAFGPALRVVSQLPSLRVLGISQFGGSHDSLDALGLDRVSSGFSLLEELSLAGSFSLVNEVLRCMPRCAVRRCTVTLRGWPSEDQQQTIVESVARKFRATIRAFSFTTGVLMFPNKTTVQMLTASPGPPFPIRAFDALRTLDLTDVCIGLMDPFHLTDEHCRDLALAWPHLRSLYLEPLQEVWYRRPAPPKVTLRGLRYFAEHCPALSDVMMQLDASGEHWAEAATAMPPLRRTYAVSLDLTTSHVTSPEAVAVYLKRAFCSFERVRFRSWMNSRKDMSTAQERLCGLLLEADGSV</sequence>
<accession>A0A1Y2IPJ8</accession>
<organism evidence="1 2">
    <name type="scientific">Trametes coccinea (strain BRFM310)</name>
    <name type="common">Pycnoporus coccineus</name>
    <dbReference type="NCBI Taxonomy" id="1353009"/>
    <lineage>
        <taxon>Eukaryota</taxon>
        <taxon>Fungi</taxon>
        <taxon>Dikarya</taxon>
        <taxon>Basidiomycota</taxon>
        <taxon>Agaricomycotina</taxon>
        <taxon>Agaricomycetes</taxon>
        <taxon>Polyporales</taxon>
        <taxon>Polyporaceae</taxon>
        <taxon>Trametes</taxon>
    </lineage>
</organism>
<dbReference type="OrthoDB" id="3064137at2759"/>
<reference evidence="1 2" key="1">
    <citation type="journal article" date="2015" name="Biotechnol. Biofuels">
        <title>Enhanced degradation of softwood versus hardwood by the white-rot fungus Pycnoporus coccineus.</title>
        <authorList>
            <person name="Couturier M."/>
            <person name="Navarro D."/>
            <person name="Chevret D."/>
            <person name="Henrissat B."/>
            <person name="Piumi F."/>
            <person name="Ruiz-Duenas F.J."/>
            <person name="Martinez A.T."/>
            <person name="Grigoriev I.V."/>
            <person name="Riley R."/>
            <person name="Lipzen A."/>
            <person name="Berrin J.G."/>
            <person name="Master E.R."/>
            <person name="Rosso M.N."/>
        </authorList>
    </citation>
    <scope>NUCLEOTIDE SEQUENCE [LARGE SCALE GENOMIC DNA]</scope>
    <source>
        <strain evidence="1 2">BRFM310</strain>
    </source>
</reference>
<keyword evidence="2" id="KW-1185">Reference proteome</keyword>
<name>A0A1Y2IPJ8_TRAC3</name>
<dbReference type="InterPro" id="IPR032675">
    <property type="entry name" value="LRR_dom_sf"/>
</dbReference>
<dbReference type="AlphaFoldDB" id="A0A1Y2IPJ8"/>